<keyword evidence="1" id="KW-0812">Transmembrane</keyword>
<evidence type="ECO:0000313" key="2">
    <source>
        <dbReference type="EMBL" id="MEA5137761.1"/>
    </source>
</evidence>
<dbReference type="EMBL" id="JAYFUM010000001">
    <property type="protein sequence ID" value="MEA5137761.1"/>
    <property type="molecule type" value="Genomic_DNA"/>
</dbReference>
<evidence type="ECO:0000313" key="3">
    <source>
        <dbReference type="Proteomes" id="UP001302949"/>
    </source>
</evidence>
<feature type="transmembrane region" description="Helical" evidence="1">
    <location>
        <begin position="12"/>
        <end position="31"/>
    </location>
</feature>
<keyword evidence="1" id="KW-1133">Transmembrane helix</keyword>
<name>A0ABU5Q4K4_9BACT</name>
<sequence>MKAKFLFPYQYKLIGWMITIFILIIWLFGVISGSQYDFFTITLPFKYALQDSFNAKTNETTLSLGDEFMVVGLIIGMIMIAFSQEKVEDEYVAQVRLETLQWAIYINFGLLIVATLLVYGTYYFNVMIYNMFTPLLFFIARFYYVLYFKSKVEN</sequence>
<accession>A0ABU5Q4K4</accession>
<protein>
    <submittedName>
        <fullName evidence="2">Uncharacterized protein</fullName>
    </submittedName>
</protein>
<feature type="transmembrane region" description="Helical" evidence="1">
    <location>
        <begin position="128"/>
        <end position="148"/>
    </location>
</feature>
<evidence type="ECO:0000256" key="1">
    <source>
        <dbReference type="SAM" id="Phobius"/>
    </source>
</evidence>
<proteinExistence type="predicted"/>
<organism evidence="2 3">
    <name type="scientific">Arcicella rigui</name>
    <dbReference type="NCBI Taxonomy" id="797020"/>
    <lineage>
        <taxon>Bacteria</taxon>
        <taxon>Pseudomonadati</taxon>
        <taxon>Bacteroidota</taxon>
        <taxon>Cytophagia</taxon>
        <taxon>Cytophagales</taxon>
        <taxon>Flectobacillaceae</taxon>
        <taxon>Arcicella</taxon>
    </lineage>
</organism>
<feature type="transmembrane region" description="Helical" evidence="1">
    <location>
        <begin position="102"/>
        <end position="122"/>
    </location>
</feature>
<comment type="caution">
    <text evidence="2">The sequence shown here is derived from an EMBL/GenBank/DDBJ whole genome shotgun (WGS) entry which is preliminary data.</text>
</comment>
<gene>
    <name evidence="2" type="ORF">VB248_01375</name>
</gene>
<dbReference type="RefSeq" id="WP_323294929.1">
    <property type="nucleotide sequence ID" value="NZ_JAYFUM010000001.1"/>
</dbReference>
<keyword evidence="3" id="KW-1185">Reference proteome</keyword>
<feature type="transmembrane region" description="Helical" evidence="1">
    <location>
        <begin position="62"/>
        <end position="82"/>
    </location>
</feature>
<keyword evidence="1" id="KW-0472">Membrane</keyword>
<reference evidence="2 3" key="1">
    <citation type="submission" date="2023-12" db="EMBL/GenBank/DDBJ databases">
        <title>Novel species of the genus Arcicella isolated from rivers.</title>
        <authorList>
            <person name="Lu H."/>
        </authorList>
    </citation>
    <scope>NUCLEOTIDE SEQUENCE [LARGE SCALE GENOMIC DNA]</scope>
    <source>
        <strain evidence="2 3">KCTC 23307</strain>
    </source>
</reference>
<dbReference type="Proteomes" id="UP001302949">
    <property type="component" value="Unassembled WGS sequence"/>
</dbReference>